<evidence type="ECO:0000256" key="3">
    <source>
        <dbReference type="ARBA" id="ARBA00022536"/>
    </source>
</evidence>
<dbReference type="InterPro" id="IPR049883">
    <property type="entry name" value="NOTCH1_EGF-like"/>
</dbReference>
<keyword evidence="3" id="KW-0245">EGF-like domain</keyword>
<dbReference type="InterPro" id="IPR017441">
    <property type="entry name" value="Protein_kinase_ATP_BS"/>
</dbReference>
<feature type="binding site" evidence="14">
    <location>
        <position position="471"/>
    </location>
    <ligand>
        <name>ATP</name>
        <dbReference type="ChEBI" id="CHEBI:30616"/>
    </ligand>
</feature>
<feature type="transmembrane region" description="Helical" evidence="15">
    <location>
        <begin position="364"/>
        <end position="389"/>
    </location>
</feature>
<dbReference type="InterPro" id="IPR000719">
    <property type="entry name" value="Prot_kinase_dom"/>
</dbReference>
<evidence type="ECO:0000256" key="5">
    <source>
        <dbReference type="ARBA" id="ARBA00022692"/>
    </source>
</evidence>
<gene>
    <name evidence="18" type="ORF">GUJ93_ZPchr0004g38411</name>
</gene>
<keyword evidence="7 14" id="KW-0547">Nucleotide-binding</keyword>
<evidence type="ECO:0000256" key="14">
    <source>
        <dbReference type="PROSITE-ProRule" id="PRU10141"/>
    </source>
</evidence>
<evidence type="ECO:0000256" key="4">
    <source>
        <dbReference type="ARBA" id="ARBA00022679"/>
    </source>
</evidence>
<dbReference type="SMART" id="SM00220">
    <property type="entry name" value="S_TKc"/>
    <property type="match status" value="1"/>
</dbReference>
<dbReference type="FunFam" id="2.10.25.10:FF:000355">
    <property type="entry name" value="Wall-associated receptor kinase 3"/>
    <property type="match status" value="1"/>
</dbReference>
<dbReference type="PROSITE" id="PS50011">
    <property type="entry name" value="PROTEIN_KINASE_DOM"/>
    <property type="match status" value="1"/>
</dbReference>
<evidence type="ECO:0000256" key="8">
    <source>
        <dbReference type="ARBA" id="ARBA00022777"/>
    </source>
</evidence>
<dbReference type="InterPro" id="IPR008271">
    <property type="entry name" value="Ser/Thr_kinase_AS"/>
</dbReference>
<dbReference type="OrthoDB" id="4062651at2759"/>
<feature type="chain" id="PRO_5035168665" description="Protein kinase domain-containing protein" evidence="16">
    <location>
        <begin position="28"/>
        <end position="697"/>
    </location>
</feature>
<dbReference type="GO" id="GO:0004674">
    <property type="term" value="F:protein serine/threonine kinase activity"/>
    <property type="evidence" value="ECO:0007669"/>
    <property type="project" value="UniProtKB-KW"/>
</dbReference>
<dbReference type="Pfam" id="PF13947">
    <property type="entry name" value="GUB_WAK_bind"/>
    <property type="match status" value="1"/>
</dbReference>
<dbReference type="InterPro" id="IPR025287">
    <property type="entry name" value="WAK_GUB"/>
</dbReference>
<evidence type="ECO:0000256" key="11">
    <source>
        <dbReference type="ARBA" id="ARBA00023136"/>
    </source>
</evidence>
<reference evidence="18" key="2">
    <citation type="submission" date="2021-02" db="EMBL/GenBank/DDBJ databases">
        <authorList>
            <person name="Kimball J.A."/>
            <person name="Haas M.W."/>
            <person name="Macchietto M."/>
            <person name="Kono T."/>
            <person name="Duquette J."/>
            <person name="Shao M."/>
        </authorList>
    </citation>
    <scope>NUCLEOTIDE SEQUENCE</scope>
    <source>
        <tissue evidence="18">Fresh leaf tissue</tissue>
    </source>
</reference>
<dbReference type="InterPro" id="IPR045274">
    <property type="entry name" value="WAK-like"/>
</dbReference>
<dbReference type="GO" id="GO:0030247">
    <property type="term" value="F:polysaccharide binding"/>
    <property type="evidence" value="ECO:0007669"/>
    <property type="project" value="InterPro"/>
</dbReference>
<keyword evidence="12" id="KW-1015">Disulfide bond</keyword>
<keyword evidence="5 15" id="KW-0812">Transmembrane</keyword>
<dbReference type="SMART" id="SM00181">
    <property type="entry name" value="EGF"/>
    <property type="match status" value="2"/>
</dbReference>
<dbReference type="FunFam" id="1.10.510.10:FF:000084">
    <property type="entry name" value="Wall-associated receptor kinase 2"/>
    <property type="match status" value="1"/>
</dbReference>
<evidence type="ECO:0000256" key="10">
    <source>
        <dbReference type="ARBA" id="ARBA00022989"/>
    </source>
</evidence>
<evidence type="ECO:0000256" key="16">
    <source>
        <dbReference type="SAM" id="SignalP"/>
    </source>
</evidence>
<dbReference type="EMBL" id="JAAALK010000285">
    <property type="protein sequence ID" value="KAG8063951.1"/>
    <property type="molecule type" value="Genomic_DNA"/>
</dbReference>
<evidence type="ECO:0000313" key="19">
    <source>
        <dbReference type="Proteomes" id="UP000729402"/>
    </source>
</evidence>
<dbReference type="InterPro" id="IPR000152">
    <property type="entry name" value="EGF-type_Asp/Asn_hydroxyl_site"/>
</dbReference>
<dbReference type="CDD" id="cd00054">
    <property type="entry name" value="EGF_CA"/>
    <property type="match status" value="1"/>
</dbReference>
<evidence type="ECO:0000256" key="1">
    <source>
        <dbReference type="ARBA" id="ARBA00004479"/>
    </source>
</evidence>
<protein>
    <recommendedName>
        <fullName evidence="17">Protein kinase domain-containing protein</fullName>
    </recommendedName>
</protein>
<dbReference type="GO" id="GO:0005886">
    <property type="term" value="C:plasma membrane"/>
    <property type="evidence" value="ECO:0007669"/>
    <property type="project" value="TreeGrafter"/>
</dbReference>
<evidence type="ECO:0000256" key="9">
    <source>
        <dbReference type="ARBA" id="ARBA00022840"/>
    </source>
</evidence>
<dbReference type="InterPro" id="IPR018097">
    <property type="entry name" value="EGF_Ca-bd_CS"/>
</dbReference>
<dbReference type="SMART" id="SM00179">
    <property type="entry name" value="EGF_CA"/>
    <property type="match status" value="1"/>
</dbReference>
<comment type="caution">
    <text evidence="18">The sequence shown here is derived from an EMBL/GenBank/DDBJ whole genome shotgun (WGS) entry which is preliminary data.</text>
</comment>
<evidence type="ECO:0000256" key="7">
    <source>
        <dbReference type="ARBA" id="ARBA00022741"/>
    </source>
</evidence>
<dbReference type="PANTHER" id="PTHR27005">
    <property type="entry name" value="WALL-ASSOCIATED RECEPTOR KINASE-LIKE 21"/>
    <property type="match status" value="1"/>
</dbReference>
<dbReference type="PROSITE" id="PS00108">
    <property type="entry name" value="PROTEIN_KINASE_ST"/>
    <property type="match status" value="1"/>
</dbReference>
<organism evidence="18 19">
    <name type="scientific">Zizania palustris</name>
    <name type="common">Northern wild rice</name>
    <dbReference type="NCBI Taxonomy" id="103762"/>
    <lineage>
        <taxon>Eukaryota</taxon>
        <taxon>Viridiplantae</taxon>
        <taxon>Streptophyta</taxon>
        <taxon>Embryophyta</taxon>
        <taxon>Tracheophyta</taxon>
        <taxon>Spermatophyta</taxon>
        <taxon>Magnoliopsida</taxon>
        <taxon>Liliopsida</taxon>
        <taxon>Poales</taxon>
        <taxon>Poaceae</taxon>
        <taxon>BOP clade</taxon>
        <taxon>Oryzoideae</taxon>
        <taxon>Oryzeae</taxon>
        <taxon>Zizaniinae</taxon>
        <taxon>Zizania</taxon>
    </lineage>
</organism>
<dbReference type="FunFam" id="3.30.200.20:FF:000043">
    <property type="entry name" value="Wall-associated receptor kinase 2"/>
    <property type="match status" value="1"/>
</dbReference>
<dbReference type="GO" id="GO:0007166">
    <property type="term" value="P:cell surface receptor signaling pathway"/>
    <property type="evidence" value="ECO:0007669"/>
    <property type="project" value="InterPro"/>
</dbReference>
<evidence type="ECO:0000256" key="6">
    <source>
        <dbReference type="ARBA" id="ARBA00022729"/>
    </source>
</evidence>
<evidence type="ECO:0000313" key="18">
    <source>
        <dbReference type="EMBL" id="KAG8063951.1"/>
    </source>
</evidence>
<feature type="domain" description="Protein kinase" evidence="17">
    <location>
        <begin position="442"/>
        <end position="697"/>
    </location>
</feature>
<dbReference type="Pfam" id="PF07645">
    <property type="entry name" value="EGF_CA"/>
    <property type="match status" value="1"/>
</dbReference>
<evidence type="ECO:0000256" key="13">
    <source>
        <dbReference type="ARBA" id="ARBA00023180"/>
    </source>
</evidence>
<dbReference type="PROSITE" id="PS01187">
    <property type="entry name" value="EGF_CA"/>
    <property type="match status" value="1"/>
</dbReference>
<dbReference type="InterPro" id="IPR000742">
    <property type="entry name" value="EGF"/>
</dbReference>
<keyword evidence="10 15" id="KW-1133">Transmembrane helix</keyword>
<dbReference type="FunFam" id="2.10.25.10:FF:000628">
    <property type="entry name" value="Wall-associated receptor kinase 2"/>
    <property type="match status" value="1"/>
</dbReference>
<feature type="signal peptide" evidence="16">
    <location>
        <begin position="1"/>
        <end position="27"/>
    </location>
</feature>
<sequence length="697" mass="76197">MIDLSLRPPFITTATTTLLCLITLTAAHLAAGAASLAGCQRKCGDVQIPYPFGIQSDPPGCAMPGFELSCNHTTAGNNAMQPMLLLRNVEVLDISLPEGQVRMKMDMTYDCYNTSTHKPECVDRANLNFTGSPFTFSNTANKFTVLGCRMLAFLGPGNQRDVGSNLTVGCSASCGSDDDLAAINGGGCSGTGCCQTAVPKGIKHYKVWFDDRFNTSTISNWSRCSYGALVEESSFQFSKIYNSSRNFSVASAGQPPFVVDWVVGSETCRQAKRNAETYACNSSNSVCVDSRNGPGYICKCDQGFQGNPYLHGVDGCQDINECADSKTYPCYGKCINKIGGFDCFCPTGTQGNASIGPCRKEFPLAIGIAIGLGVGFGILLLCLSVIFLIRKKRSYIQSQLRKKYFRKNQGLLLEQLISSDELAKDSTKIFSLEELKEATNNFDPARVLGSGGHGMVYKGILCDQRVVAIKKPTIIREEEISQFINEVAILSQINHRNIVKLYGCCLETEVPLLVYDFVPNGSLNRIIHADPSNIEFSLSWDNCLRIATEAAGALYYLHSAASVSVLHRDVKSSNILLDANYTAKVSDFGASRLIPNDKTHVFTNIQGTFGYLDPEYYHTGHLNEKSDVYSFGVVLLELLLRKQPIFDSDQSTTKKNLSIYFLSEIKGRPVTEIVAPEVLEEATIDEIIALLQLPKRA</sequence>
<dbReference type="Proteomes" id="UP000729402">
    <property type="component" value="Unassembled WGS sequence"/>
</dbReference>
<dbReference type="GO" id="GO:0005509">
    <property type="term" value="F:calcium ion binding"/>
    <property type="evidence" value="ECO:0007669"/>
    <property type="project" value="InterPro"/>
</dbReference>
<keyword evidence="19" id="KW-1185">Reference proteome</keyword>
<evidence type="ECO:0000256" key="15">
    <source>
        <dbReference type="SAM" id="Phobius"/>
    </source>
</evidence>
<evidence type="ECO:0000256" key="12">
    <source>
        <dbReference type="ARBA" id="ARBA00023157"/>
    </source>
</evidence>
<evidence type="ECO:0000256" key="2">
    <source>
        <dbReference type="ARBA" id="ARBA00022527"/>
    </source>
</evidence>
<keyword evidence="2" id="KW-0723">Serine/threonine-protein kinase</keyword>
<dbReference type="PANTHER" id="PTHR27005:SF412">
    <property type="entry name" value="OS04G0307900 PROTEIN"/>
    <property type="match status" value="1"/>
</dbReference>
<dbReference type="Pfam" id="PF00069">
    <property type="entry name" value="Pkinase"/>
    <property type="match status" value="1"/>
</dbReference>
<keyword evidence="13" id="KW-0325">Glycoprotein</keyword>
<reference evidence="18" key="1">
    <citation type="journal article" date="2021" name="bioRxiv">
        <title>Whole Genome Assembly and Annotation of Northern Wild Rice, Zizania palustris L., Supports a Whole Genome Duplication in the Zizania Genus.</title>
        <authorList>
            <person name="Haas M."/>
            <person name="Kono T."/>
            <person name="Macchietto M."/>
            <person name="Millas R."/>
            <person name="McGilp L."/>
            <person name="Shao M."/>
            <person name="Duquette J."/>
            <person name="Hirsch C.N."/>
            <person name="Kimball J."/>
        </authorList>
    </citation>
    <scope>NUCLEOTIDE SEQUENCE</scope>
    <source>
        <tissue evidence="18">Fresh leaf tissue</tissue>
    </source>
</reference>
<dbReference type="AlphaFoldDB" id="A0A8J5SXQ2"/>
<proteinExistence type="predicted"/>
<dbReference type="GO" id="GO:0005524">
    <property type="term" value="F:ATP binding"/>
    <property type="evidence" value="ECO:0007669"/>
    <property type="project" value="UniProtKB-UniRule"/>
</dbReference>
<keyword evidence="4" id="KW-0808">Transferase</keyword>
<comment type="subcellular location">
    <subcellularLocation>
        <location evidence="1">Membrane</location>
        <topology evidence="1">Single-pass type I membrane protein</topology>
    </subcellularLocation>
</comment>
<keyword evidence="9 14" id="KW-0067">ATP-binding</keyword>
<keyword evidence="8" id="KW-0418">Kinase</keyword>
<dbReference type="PROSITE" id="PS00107">
    <property type="entry name" value="PROTEIN_KINASE_ATP"/>
    <property type="match status" value="1"/>
</dbReference>
<keyword evidence="11 15" id="KW-0472">Membrane</keyword>
<name>A0A8J5SXQ2_ZIZPA</name>
<dbReference type="InterPro" id="IPR001881">
    <property type="entry name" value="EGF-like_Ca-bd_dom"/>
</dbReference>
<accession>A0A8J5SXQ2</accession>
<evidence type="ECO:0000259" key="17">
    <source>
        <dbReference type="PROSITE" id="PS50011"/>
    </source>
</evidence>
<dbReference type="PROSITE" id="PS00010">
    <property type="entry name" value="ASX_HYDROXYL"/>
    <property type="match status" value="1"/>
</dbReference>
<keyword evidence="6 16" id="KW-0732">Signal</keyword>